<evidence type="ECO:0000313" key="1">
    <source>
        <dbReference type="EMBL" id="REH31182.1"/>
    </source>
</evidence>
<comment type="caution">
    <text evidence="1">The sequence shown here is derived from an EMBL/GenBank/DDBJ whole genome shotgun (WGS) entry which is preliminary data.</text>
</comment>
<dbReference type="AlphaFoldDB" id="A0A3E0GYR2"/>
<dbReference type="EMBL" id="QUNO01000022">
    <property type="protein sequence ID" value="REH31182.1"/>
    <property type="molecule type" value="Genomic_DNA"/>
</dbReference>
<evidence type="ECO:0000313" key="2">
    <source>
        <dbReference type="Proteomes" id="UP000256269"/>
    </source>
</evidence>
<gene>
    <name evidence="1" type="ORF">BCF44_122205</name>
</gene>
<proteinExistence type="predicted"/>
<protein>
    <submittedName>
        <fullName evidence="1">Uncharacterized protein</fullName>
    </submittedName>
</protein>
<dbReference type="RefSeq" id="WP_116180991.1">
    <property type="nucleotide sequence ID" value="NZ_CP144376.1"/>
</dbReference>
<keyword evidence="2" id="KW-1185">Reference proteome</keyword>
<sequence>MTQILTAVCLLGPPVMALMGLLARLRWQARRDQRRQDTLRALTADVPSASVVDIHDIRDDGSQLRLRITPAPTSPSDCHE</sequence>
<reference evidence="1 2" key="1">
    <citation type="submission" date="2018-08" db="EMBL/GenBank/DDBJ databases">
        <title>Genomic Encyclopedia of Archaeal and Bacterial Type Strains, Phase II (KMG-II): from individual species to whole genera.</title>
        <authorList>
            <person name="Goeker M."/>
        </authorList>
    </citation>
    <scope>NUCLEOTIDE SEQUENCE [LARGE SCALE GENOMIC DNA]</scope>
    <source>
        <strain evidence="1 2">DSM 45791</strain>
    </source>
</reference>
<dbReference type="Proteomes" id="UP000256269">
    <property type="component" value="Unassembled WGS sequence"/>
</dbReference>
<name>A0A3E0GYR2_9PSEU</name>
<organism evidence="1 2">
    <name type="scientific">Kutzneria buriramensis</name>
    <dbReference type="NCBI Taxonomy" id="1045776"/>
    <lineage>
        <taxon>Bacteria</taxon>
        <taxon>Bacillati</taxon>
        <taxon>Actinomycetota</taxon>
        <taxon>Actinomycetes</taxon>
        <taxon>Pseudonocardiales</taxon>
        <taxon>Pseudonocardiaceae</taxon>
        <taxon>Kutzneria</taxon>
    </lineage>
</organism>
<accession>A0A3E0GYR2</accession>